<comment type="caution">
    <text evidence="7">The sequence shown here is derived from an EMBL/GenBank/DDBJ whole genome shotgun (WGS) entry which is preliminary data.</text>
</comment>
<dbReference type="SUPFAM" id="SSF47240">
    <property type="entry name" value="Ferritin-like"/>
    <property type="match status" value="1"/>
</dbReference>
<protein>
    <recommendedName>
        <fullName evidence="9">Ferritin</fullName>
    </recommendedName>
</protein>
<dbReference type="GO" id="GO:0140737">
    <property type="term" value="C:encapsulin nanocompartment"/>
    <property type="evidence" value="ECO:0007669"/>
    <property type="project" value="UniProtKB-SubCell"/>
</dbReference>
<dbReference type="Proteomes" id="UP000294567">
    <property type="component" value="Unassembled WGS sequence"/>
</dbReference>
<dbReference type="AlphaFoldDB" id="A0A4R3KT03"/>
<evidence type="ECO:0000256" key="1">
    <source>
        <dbReference type="ARBA" id="ARBA00022434"/>
    </source>
</evidence>
<keyword evidence="5" id="KW-1284">Encapsulin nanocompartment</keyword>
<dbReference type="InterPro" id="IPR054581">
    <property type="entry name" value="EncFtn-like"/>
</dbReference>
<keyword evidence="3" id="KW-0408">Iron</keyword>
<keyword evidence="2" id="KW-0479">Metal-binding</keyword>
<dbReference type="InterPro" id="IPR009078">
    <property type="entry name" value="Ferritin-like_SF"/>
</dbReference>
<dbReference type="Pfam" id="PF22277">
    <property type="entry name" value="EncFtn-like"/>
    <property type="match status" value="1"/>
</dbReference>
<evidence type="ECO:0000256" key="4">
    <source>
        <dbReference type="ARBA" id="ARBA00033738"/>
    </source>
</evidence>
<feature type="region of interest" description="Disordered" evidence="6">
    <location>
        <begin position="95"/>
        <end position="119"/>
    </location>
</feature>
<dbReference type="GO" id="GO:0046872">
    <property type="term" value="F:metal ion binding"/>
    <property type="evidence" value="ECO:0007669"/>
    <property type="project" value="UniProtKB-KW"/>
</dbReference>
<evidence type="ECO:0000256" key="6">
    <source>
        <dbReference type="SAM" id="MobiDB-lite"/>
    </source>
</evidence>
<dbReference type="EMBL" id="SMAE01000009">
    <property type="protein sequence ID" value="TCS88055.1"/>
    <property type="molecule type" value="Genomic_DNA"/>
</dbReference>
<dbReference type="GO" id="GO:0004322">
    <property type="term" value="F:ferroxidase activity"/>
    <property type="evidence" value="ECO:0007669"/>
    <property type="project" value="InterPro"/>
</dbReference>
<dbReference type="InterPro" id="IPR030907">
    <property type="entry name" value="Ferrit_encaps"/>
</dbReference>
<evidence type="ECO:0000256" key="5">
    <source>
        <dbReference type="ARBA" id="ARBA00033787"/>
    </source>
</evidence>
<organism evidence="7 8">
    <name type="scientific">Keratinibaculum paraultunense</name>
    <dbReference type="NCBI Taxonomy" id="1278232"/>
    <lineage>
        <taxon>Bacteria</taxon>
        <taxon>Bacillati</taxon>
        <taxon>Bacillota</taxon>
        <taxon>Tissierellia</taxon>
        <taxon>Tissierellales</taxon>
        <taxon>Tepidimicrobiaceae</taxon>
        <taxon>Keratinibaculum</taxon>
    </lineage>
</organism>
<evidence type="ECO:0008006" key="9">
    <source>
        <dbReference type="Google" id="ProtNLM"/>
    </source>
</evidence>
<evidence type="ECO:0000256" key="2">
    <source>
        <dbReference type="ARBA" id="ARBA00022723"/>
    </source>
</evidence>
<comment type="subcellular location">
    <subcellularLocation>
        <location evidence="4">Encapsulin nanocompartment</location>
    </subcellularLocation>
</comment>
<feature type="compositionally biased region" description="Acidic residues" evidence="6">
    <location>
        <begin position="95"/>
        <end position="104"/>
    </location>
</feature>
<reference evidence="7 8" key="1">
    <citation type="submission" date="2019-03" db="EMBL/GenBank/DDBJ databases">
        <title>Genomic Encyclopedia of Type Strains, Phase IV (KMG-IV): sequencing the most valuable type-strain genomes for metagenomic binning, comparative biology and taxonomic classification.</title>
        <authorList>
            <person name="Goeker M."/>
        </authorList>
    </citation>
    <scope>NUCLEOTIDE SEQUENCE [LARGE SCALE GENOMIC DNA]</scope>
    <source>
        <strain evidence="7 8">DSM 26752</strain>
    </source>
</reference>
<evidence type="ECO:0000313" key="8">
    <source>
        <dbReference type="Proteomes" id="UP000294567"/>
    </source>
</evidence>
<proteinExistence type="predicted"/>
<gene>
    <name evidence="7" type="ORF">EDD65_109100</name>
</gene>
<accession>A0A4R3KT03</accession>
<keyword evidence="1" id="KW-0409">Iron storage</keyword>
<sequence length="119" mass="13802">MSQYHEPVELLDEKAMDIVRALNSLKEEVEAIDWYNQRVVATNDEELKAIMAHNRDEEIEHACMTLEWLRRNMSVWDDELRTYLFTEGPITSIEEEAMGEDAESENTGAKSRLNVGDLK</sequence>
<name>A0A4R3KT03_9FIRM</name>
<dbReference type="RefSeq" id="WP_132028418.1">
    <property type="nucleotide sequence ID" value="NZ_CP068564.1"/>
</dbReference>
<keyword evidence="8" id="KW-1185">Reference proteome</keyword>
<evidence type="ECO:0000313" key="7">
    <source>
        <dbReference type="EMBL" id="TCS88055.1"/>
    </source>
</evidence>
<evidence type="ECO:0000256" key="3">
    <source>
        <dbReference type="ARBA" id="ARBA00023004"/>
    </source>
</evidence>
<dbReference type="GO" id="GO:0006879">
    <property type="term" value="P:intracellular iron ion homeostasis"/>
    <property type="evidence" value="ECO:0007669"/>
    <property type="project" value="UniProtKB-KW"/>
</dbReference>
<dbReference type="NCBIfam" id="TIGR04535">
    <property type="entry name" value="ferrit_encaps"/>
    <property type="match status" value="1"/>
</dbReference>
<dbReference type="Gene3D" id="6.10.140.1960">
    <property type="match status" value="1"/>
</dbReference>
<dbReference type="OrthoDB" id="9796238at2"/>